<feature type="domain" description="Nudix hydrolase" evidence="2">
    <location>
        <begin position="28"/>
        <end position="165"/>
    </location>
</feature>
<comment type="caution">
    <text evidence="3">The sequence shown here is derived from an EMBL/GenBank/DDBJ whole genome shotgun (WGS) entry which is preliminary data.</text>
</comment>
<name>A0A2A9E428_9MICO</name>
<keyword evidence="1" id="KW-0378">Hydrolase</keyword>
<dbReference type="InterPro" id="IPR000086">
    <property type="entry name" value="NUDIX_hydrolase_dom"/>
</dbReference>
<keyword evidence="4" id="KW-1185">Reference proteome</keyword>
<dbReference type="PROSITE" id="PS51462">
    <property type="entry name" value="NUDIX"/>
    <property type="match status" value="1"/>
</dbReference>
<dbReference type="InterPro" id="IPR015797">
    <property type="entry name" value="NUDIX_hydrolase-like_dom_sf"/>
</dbReference>
<dbReference type="GO" id="GO:0006167">
    <property type="term" value="P:AMP biosynthetic process"/>
    <property type="evidence" value="ECO:0007669"/>
    <property type="project" value="TreeGrafter"/>
</dbReference>
<dbReference type="AlphaFoldDB" id="A0A2A9E428"/>
<dbReference type="PANTHER" id="PTHR21340">
    <property type="entry name" value="DIADENOSINE 5,5-P1,P4-TETRAPHOSPHATE PYROPHOSPHOHYDROLASE MUTT"/>
    <property type="match status" value="1"/>
</dbReference>
<organism evidence="3 4">
    <name type="scientific">Sanguibacter antarcticus</name>
    <dbReference type="NCBI Taxonomy" id="372484"/>
    <lineage>
        <taxon>Bacteria</taxon>
        <taxon>Bacillati</taxon>
        <taxon>Actinomycetota</taxon>
        <taxon>Actinomycetes</taxon>
        <taxon>Micrococcales</taxon>
        <taxon>Sanguibacteraceae</taxon>
        <taxon>Sanguibacter</taxon>
    </lineage>
</organism>
<dbReference type="PANTHER" id="PTHR21340:SF0">
    <property type="entry name" value="BIS(5'-NUCLEOSYL)-TETRAPHOSPHATASE [ASYMMETRICAL]"/>
    <property type="match status" value="1"/>
</dbReference>
<dbReference type="GO" id="GO:0004081">
    <property type="term" value="F:bis(5'-nucleosyl)-tetraphosphatase (asymmetrical) activity"/>
    <property type="evidence" value="ECO:0007669"/>
    <property type="project" value="TreeGrafter"/>
</dbReference>
<dbReference type="Gene3D" id="3.90.79.10">
    <property type="entry name" value="Nucleoside Triphosphate Pyrophosphohydrolase"/>
    <property type="match status" value="1"/>
</dbReference>
<dbReference type="Pfam" id="PF00293">
    <property type="entry name" value="NUDIX"/>
    <property type="match status" value="1"/>
</dbReference>
<dbReference type="PROSITE" id="PS00893">
    <property type="entry name" value="NUDIX_BOX"/>
    <property type="match status" value="1"/>
</dbReference>
<reference evidence="3 4" key="1">
    <citation type="submission" date="2017-10" db="EMBL/GenBank/DDBJ databases">
        <title>Sequencing the genomes of 1000 actinobacteria strains.</title>
        <authorList>
            <person name="Klenk H.-P."/>
        </authorList>
    </citation>
    <scope>NUCLEOTIDE SEQUENCE [LARGE SCALE GENOMIC DNA]</scope>
    <source>
        <strain evidence="3 4">DSM 18966</strain>
    </source>
</reference>
<dbReference type="GO" id="GO:0006754">
    <property type="term" value="P:ATP biosynthetic process"/>
    <property type="evidence" value="ECO:0007669"/>
    <property type="project" value="TreeGrafter"/>
</dbReference>
<evidence type="ECO:0000256" key="1">
    <source>
        <dbReference type="ARBA" id="ARBA00022801"/>
    </source>
</evidence>
<dbReference type="InterPro" id="IPR020084">
    <property type="entry name" value="NUDIX_hydrolase_CS"/>
</dbReference>
<accession>A0A2A9E428</accession>
<dbReference type="EMBL" id="PDJG01000001">
    <property type="protein sequence ID" value="PFG33708.1"/>
    <property type="molecule type" value="Genomic_DNA"/>
</dbReference>
<proteinExistence type="predicted"/>
<dbReference type="InterPro" id="IPR051325">
    <property type="entry name" value="Nudix_hydrolase_domain"/>
</dbReference>
<protein>
    <submittedName>
        <fullName evidence="3">Septum formation protein</fullName>
    </submittedName>
</protein>
<dbReference type="CDD" id="cd18877">
    <property type="entry name" value="NUDIX_Hydrolase"/>
    <property type="match status" value="1"/>
</dbReference>
<sequence>MTTRGVPASARHAGDGWVDCACERGRHWGRLGAAGLLLTRRGDDGAVSHVVLQHRALWSDEGGTWGIPGGAIAPGETPLDGALREAYEEAGIPPGAVRVVGEHVLDHGTWRYTTILAELLPGTRVEVRPTDPESLEIVWVPVDEIDDRPLLPAFKAVWRDLLDRLDA</sequence>
<dbReference type="Proteomes" id="UP000225548">
    <property type="component" value="Unassembled WGS sequence"/>
</dbReference>
<evidence type="ECO:0000259" key="2">
    <source>
        <dbReference type="PROSITE" id="PS51462"/>
    </source>
</evidence>
<evidence type="ECO:0000313" key="4">
    <source>
        <dbReference type="Proteomes" id="UP000225548"/>
    </source>
</evidence>
<dbReference type="RefSeq" id="WP_098454879.1">
    <property type="nucleotide sequence ID" value="NZ_PDJG01000001.1"/>
</dbReference>
<dbReference type="OrthoDB" id="3404294at2"/>
<gene>
    <name evidence="3" type="ORF">ATL42_1595</name>
</gene>
<dbReference type="SUPFAM" id="SSF55811">
    <property type="entry name" value="Nudix"/>
    <property type="match status" value="1"/>
</dbReference>
<evidence type="ECO:0000313" key="3">
    <source>
        <dbReference type="EMBL" id="PFG33708.1"/>
    </source>
</evidence>